<dbReference type="GO" id="GO:0003735">
    <property type="term" value="F:structural constituent of ribosome"/>
    <property type="evidence" value="ECO:0007669"/>
    <property type="project" value="InterPro"/>
</dbReference>
<dbReference type="RefSeq" id="XP_004832624.1">
    <property type="nucleotide sequence ID" value="XM_004832567.1"/>
</dbReference>
<gene>
    <name evidence="5" type="ORF">BEWA_052270</name>
</gene>
<comment type="caution">
    <text evidence="5">The sequence shown here is derived from an EMBL/GenBank/DDBJ whole genome shotgun (WGS) entry which is preliminary data.</text>
</comment>
<dbReference type="GO" id="GO:0015935">
    <property type="term" value="C:small ribosomal subunit"/>
    <property type="evidence" value="ECO:0007669"/>
    <property type="project" value="TreeGrafter"/>
</dbReference>
<dbReference type="EMBL" id="ACOU01000003">
    <property type="protein sequence ID" value="EKX73172.1"/>
    <property type="molecule type" value="Genomic_DNA"/>
</dbReference>
<reference evidence="5 6" key="1">
    <citation type="journal article" date="2012" name="BMC Genomics">
        <title>Comparative genomic analysis and phylogenetic position of Theileria equi.</title>
        <authorList>
            <person name="Kappmeyer L.S."/>
            <person name="Thiagarajan M."/>
            <person name="Herndon D.R."/>
            <person name="Ramsay J.D."/>
            <person name="Caler E."/>
            <person name="Djikeng A."/>
            <person name="Gillespie J.J."/>
            <person name="Lau A.O."/>
            <person name="Roalson E.H."/>
            <person name="Silva J.C."/>
            <person name="Silva M.G."/>
            <person name="Suarez C.E."/>
            <person name="Ueti M.W."/>
            <person name="Nene V.M."/>
            <person name="Mealey R.H."/>
            <person name="Knowles D.P."/>
            <person name="Brayton K.A."/>
        </authorList>
    </citation>
    <scope>NUCLEOTIDE SEQUENCE [LARGE SCALE GENOMIC DNA]</scope>
    <source>
        <strain evidence="5 6">WA</strain>
    </source>
</reference>
<dbReference type="eggNOG" id="KOG1697">
    <property type="taxonomic scope" value="Eukaryota"/>
</dbReference>
<dbReference type="InterPro" id="IPR000754">
    <property type="entry name" value="Ribosomal_uS9"/>
</dbReference>
<evidence type="ECO:0000256" key="2">
    <source>
        <dbReference type="ARBA" id="ARBA00022980"/>
    </source>
</evidence>
<evidence type="ECO:0000256" key="3">
    <source>
        <dbReference type="ARBA" id="ARBA00023274"/>
    </source>
</evidence>
<dbReference type="OrthoDB" id="10254627at2759"/>
<dbReference type="InterPro" id="IPR014721">
    <property type="entry name" value="Ribsml_uS5_D2-typ_fold_subgr"/>
</dbReference>
<keyword evidence="2 4" id="KW-0689">Ribosomal protein</keyword>
<evidence type="ECO:0000313" key="5">
    <source>
        <dbReference type="EMBL" id="EKX73172.1"/>
    </source>
</evidence>
<evidence type="ECO:0000313" key="6">
    <source>
        <dbReference type="Proteomes" id="UP000031512"/>
    </source>
</evidence>
<keyword evidence="6" id="KW-1185">Reference proteome</keyword>
<name>L1LCK9_THEEQ</name>
<dbReference type="KEGG" id="beq:BEWA_052270"/>
<dbReference type="Pfam" id="PF00380">
    <property type="entry name" value="Ribosomal_S9"/>
    <property type="match status" value="1"/>
</dbReference>
<dbReference type="Proteomes" id="UP000031512">
    <property type="component" value="Unassembled WGS sequence"/>
</dbReference>
<dbReference type="GO" id="GO:0006412">
    <property type="term" value="P:translation"/>
    <property type="evidence" value="ECO:0007669"/>
    <property type="project" value="InterPro"/>
</dbReference>
<sequence>MKVFKPLSLEQALYLAKEAGIVTKAEVQKLIITSPSFSPDISPFLLNNFLKGRTKEGEEVKESVDVKTQPENVEKIIKIEQNSDIAKIDQVIASKINPAGLKLFWHNNSWWNVYSEGVGTCLRSTSHVILKRGSGMVKINNEEDVYSRWPLMYNRMDVLEPFYLSGCACVYDLYIKTQGGGTTGQSRATRLAVARALVNANSSMQEILKDALYEDIRQRMPKMPGRITARALRKWSKR</sequence>
<evidence type="ECO:0000256" key="4">
    <source>
        <dbReference type="RuleBase" id="RU003815"/>
    </source>
</evidence>
<protein>
    <submittedName>
        <fullName evidence="5">Ribosomal protein S9, putative</fullName>
    </submittedName>
</protein>
<dbReference type="Gene3D" id="3.30.230.10">
    <property type="match status" value="1"/>
</dbReference>
<dbReference type="AlphaFoldDB" id="L1LCK9"/>
<dbReference type="GeneID" id="15802779"/>
<dbReference type="GO" id="GO:0003723">
    <property type="term" value="F:RNA binding"/>
    <property type="evidence" value="ECO:0007669"/>
    <property type="project" value="TreeGrafter"/>
</dbReference>
<comment type="similarity">
    <text evidence="1 4">Belongs to the universal ribosomal protein uS9 family.</text>
</comment>
<accession>L1LCK9</accession>
<dbReference type="PROSITE" id="PS00360">
    <property type="entry name" value="RIBOSOMAL_S9"/>
    <property type="match status" value="1"/>
</dbReference>
<organism evidence="5 6">
    <name type="scientific">Theileria equi strain WA</name>
    <dbReference type="NCBI Taxonomy" id="1537102"/>
    <lineage>
        <taxon>Eukaryota</taxon>
        <taxon>Sar</taxon>
        <taxon>Alveolata</taxon>
        <taxon>Apicomplexa</taxon>
        <taxon>Aconoidasida</taxon>
        <taxon>Piroplasmida</taxon>
        <taxon>Theileriidae</taxon>
        <taxon>Theileria</taxon>
    </lineage>
</organism>
<proteinExistence type="inferred from homology"/>
<evidence type="ECO:0000256" key="1">
    <source>
        <dbReference type="ARBA" id="ARBA00005251"/>
    </source>
</evidence>
<dbReference type="InterPro" id="IPR020568">
    <property type="entry name" value="Ribosomal_Su5_D2-typ_SF"/>
</dbReference>
<dbReference type="SUPFAM" id="SSF54211">
    <property type="entry name" value="Ribosomal protein S5 domain 2-like"/>
    <property type="match status" value="1"/>
</dbReference>
<keyword evidence="3 4" id="KW-0687">Ribonucleoprotein</keyword>
<dbReference type="VEuPathDB" id="PiroplasmaDB:BEWA_052270"/>
<dbReference type="PANTHER" id="PTHR21569">
    <property type="entry name" value="RIBOSOMAL PROTEIN S9"/>
    <property type="match status" value="1"/>
</dbReference>
<dbReference type="STRING" id="1537102.L1LCK9"/>
<dbReference type="PANTHER" id="PTHR21569:SF1">
    <property type="entry name" value="SMALL RIBOSOMAL SUBUNIT PROTEIN US9M"/>
    <property type="match status" value="1"/>
</dbReference>
<dbReference type="InterPro" id="IPR020574">
    <property type="entry name" value="Ribosomal_uS9_CS"/>
</dbReference>